<reference evidence="3" key="1">
    <citation type="submission" date="2022-12" db="EMBL/GenBank/DDBJ databases">
        <title>Clostridium sp. nov., isolated from industrial wastewater.</title>
        <authorList>
            <person name="Jiayan W."/>
        </authorList>
    </citation>
    <scope>NUCLEOTIDE SEQUENCE</scope>
    <source>
        <strain evidence="3">ZC22-4</strain>
    </source>
</reference>
<organism evidence="3 4">
    <name type="scientific">Clostridium brassicae</name>
    <dbReference type="NCBI Taxonomy" id="2999072"/>
    <lineage>
        <taxon>Bacteria</taxon>
        <taxon>Bacillati</taxon>
        <taxon>Bacillota</taxon>
        <taxon>Clostridia</taxon>
        <taxon>Eubacteriales</taxon>
        <taxon>Clostridiaceae</taxon>
        <taxon>Clostridium</taxon>
    </lineage>
</organism>
<keyword evidence="4" id="KW-1185">Reference proteome</keyword>
<dbReference type="Proteomes" id="UP001144612">
    <property type="component" value="Unassembled WGS sequence"/>
</dbReference>
<accession>A0ABT4D416</accession>
<evidence type="ECO:0000259" key="2">
    <source>
        <dbReference type="PROSITE" id="PS51109"/>
    </source>
</evidence>
<dbReference type="Pfam" id="PF12229">
    <property type="entry name" value="PG_binding_4"/>
    <property type="match status" value="1"/>
</dbReference>
<evidence type="ECO:0000313" key="3">
    <source>
        <dbReference type="EMBL" id="MCY6957024.1"/>
    </source>
</evidence>
<dbReference type="EMBL" id="JAPQFJ010000001">
    <property type="protein sequence ID" value="MCY6957024.1"/>
    <property type="molecule type" value="Genomic_DNA"/>
</dbReference>
<comment type="caution">
    <text evidence="3">The sequence shown here is derived from an EMBL/GenBank/DDBJ whole genome shotgun (WGS) entry which is preliminary data.</text>
</comment>
<sequence>MSRAVKNNKNKKKIRMFIVAAVLLAASIMGSYVYFTAKKWEKVVYPKVKVEDIDLSGKTKEQATKLLKDKYGDVVLSNKVNIKAGKGNYTINYSDLAAKYNIDETVNEAFAYGKDQSIISKYKLISSSKGKQLNLKFAYNTKSIDETIKTMKKEIDKKPKNASLSLSGGGFSTKPGVDGAELDGEKLKKDIIEKLNSNSKGGINVDASIKVVKPKVTEAALKSVNAQIGTTFSTSYAGSSAARCNNIAVATRSINGTVVMPGETFSFNGVVGERTKAAGYQEATVIVNQKADSGLGGGICQVSTTLYNAILLSNIKTTERAHHTFPSHYVDKGLDATVDWGNIDLKFKNTFDYPIYIEGYTTGSVVTFNIYSNEKLKNTTCKMSTDLYATVPAKTTYVDDSSLPAGQTEEVKSPHTGYKVKVYRSVYESGRLIEKQLISNDYYIAINGVIKRGTKK</sequence>
<feature type="domain" description="G5" evidence="2">
    <location>
        <begin position="376"/>
        <end position="456"/>
    </location>
</feature>
<dbReference type="InterPro" id="IPR007391">
    <property type="entry name" value="Vancomycin_resist_VanW"/>
</dbReference>
<dbReference type="PROSITE" id="PS51109">
    <property type="entry name" value="G5"/>
    <property type="match status" value="1"/>
</dbReference>
<dbReference type="InterPro" id="IPR011098">
    <property type="entry name" value="G5_dom"/>
</dbReference>
<dbReference type="InterPro" id="IPR022029">
    <property type="entry name" value="YoaR-like_PG-bd"/>
</dbReference>
<evidence type="ECO:0000256" key="1">
    <source>
        <dbReference type="ARBA" id="ARBA00022729"/>
    </source>
</evidence>
<dbReference type="Pfam" id="PF07501">
    <property type="entry name" value="G5"/>
    <property type="match status" value="1"/>
</dbReference>
<dbReference type="RefSeq" id="WP_268059385.1">
    <property type="nucleotide sequence ID" value="NZ_JAPQFJ010000001.1"/>
</dbReference>
<proteinExistence type="predicted"/>
<dbReference type="PANTHER" id="PTHR35788">
    <property type="entry name" value="EXPORTED PROTEIN-RELATED"/>
    <property type="match status" value="1"/>
</dbReference>
<name>A0ABT4D416_9CLOT</name>
<dbReference type="PANTHER" id="PTHR35788:SF1">
    <property type="entry name" value="EXPORTED PROTEIN"/>
    <property type="match status" value="1"/>
</dbReference>
<protein>
    <submittedName>
        <fullName evidence="3">VanW family protein</fullName>
    </submittedName>
</protein>
<keyword evidence="1" id="KW-0732">Signal</keyword>
<dbReference type="Gene3D" id="2.20.230.10">
    <property type="entry name" value="Resuscitation-promoting factor rpfb"/>
    <property type="match status" value="1"/>
</dbReference>
<dbReference type="InterPro" id="IPR052913">
    <property type="entry name" value="Glycopeptide_resist_protein"/>
</dbReference>
<dbReference type="SMART" id="SM01208">
    <property type="entry name" value="G5"/>
    <property type="match status" value="1"/>
</dbReference>
<evidence type="ECO:0000313" key="4">
    <source>
        <dbReference type="Proteomes" id="UP001144612"/>
    </source>
</evidence>
<gene>
    <name evidence="3" type="ORF">OW729_00140</name>
</gene>
<dbReference type="Pfam" id="PF04294">
    <property type="entry name" value="VanW"/>
    <property type="match status" value="1"/>
</dbReference>